<reference evidence="4" key="1">
    <citation type="journal article" date="2019" name="Int. J. Syst. Evol. Microbiol.">
        <title>The Global Catalogue of Microorganisms (GCM) 10K type strain sequencing project: providing services to taxonomists for standard genome sequencing and annotation.</title>
        <authorList>
            <consortium name="The Broad Institute Genomics Platform"/>
            <consortium name="The Broad Institute Genome Sequencing Center for Infectious Disease"/>
            <person name="Wu L."/>
            <person name="Ma J."/>
        </authorList>
    </citation>
    <scope>NUCLEOTIDE SEQUENCE [LARGE SCALE GENOMIC DNA]</scope>
    <source>
        <strain evidence="4">KCTC 42953</strain>
    </source>
</reference>
<keyword evidence="1" id="KW-0732">Signal</keyword>
<dbReference type="Pfam" id="PF13517">
    <property type="entry name" value="FG-GAP_3"/>
    <property type="match status" value="2"/>
</dbReference>
<dbReference type="PANTHER" id="PTHR16026:SF0">
    <property type="entry name" value="CARTILAGE ACIDIC PROTEIN 1"/>
    <property type="match status" value="1"/>
</dbReference>
<dbReference type="PANTHER" id="PTHR16026">
    <property type="entry name" value="CARTILAGE ACIDIC PROTEIN 1"/>
    <property type="match status" value="1"/>
</dbReference>
<evidence type="ECO:0000313" key="4">
    <source>
        <dbReference type="Proteomes" id="UP001595533"/>
    </source>
</evidence>
<keyword evidence="4" id="KW-1185">Reference proteome</keyword>
<protein>
    <submittedName>
        <fullName evidence="3">CRTAC1 family protein</fullName>
    </submittedName>
</protein>
<dbReference type="SUPFAM" id="SSF69318">
    <property type="entry name" value="Integrin alpha N-terminal domain"/>
    <property type="match status" value="1"/>
</dbReference>
<dbReference type="InterPro" id="IPR027039">
    <property type="entry name" value="Crtac1"/>
</dbReference>
<evidence type="ECO:0000256" key="1">
    <source>
        <dbReference type="ARBA" id="ARBA00022729"/>
    </source>
</evidence>
<gene>
    <name evidence="3" type="ORF">ACFODZ_15650</name>
</gene>
<sequence length="575" mass="62606">MTSKLTVKLNNHVINAMHTLWLLFLCLVLPGCQRQQADSESNKTVKTQKPVFIDVAEQVGVLMTHRNGMSGQLYYPEVMGASAALFDMDGDGDLDLYLGQGRQLEQEQPGLAEDRGRLYRNDAERGSLQFTDVTETSGLWSDGYAMGIATGDVNNDGWTDVFLANFGSNQLFINQGDGTFSESNQNAITTDELFSSSAAFVDVNADGWLDLYVTHYIDYQIATHSDCFNETGALEYCGPSSYPPLADQLFINTGDGAFRDESAARGITKEGAGLGVVTADLNADGLIDVYVANDQSHNFLWINQGDGYFTDEALFRGTAVNHHGLAEASMGVDVGDVDNDGDYDLFMTHLLNETNTTYLNDGGGYFSDMTAALGMADPSMGLTGFGAAFLDYDNDGWLDVLVANGEVRHIKSQVDAGIDFPLKQTNLLLKNKAGTFSDLTHLAPVLLTPEVSRALAVGDLDNDGDTDVIITNINARANVLVNQMGQDSSWLGLSLLTSSGRFDLGAWVILKLSDGSTVKRRVRTDASYLAANDPRILFGLSVHTQSVDLEVRWTNGQQDSYEGLELNQYHILQQQ</sequence>
<name>A0ABV7JFP3_9GAMM</name>
<dbReference type="RefSeq" id="WP_198538279.1">
    <property type="nucleotide sequence ID" value="NZ_JBHRTS010000009.1"/>
</dbReference>
<dbReference type="InterPro" id="IPR013517">
    <property type="entry name" value="FG-GAP"/>
</dbReference>
<dbReference type="InterPro" id="IPR028994">
    <property type="entry name" value="Integrin_alpha_N"/>
</dbReference>
<organism evidence="3 4">
    <name type="scientific">Marinicella sediminis</name>
    <dbReference type="NCBI Taxonomy" id="1792834"/>
    <lineage>
        <taxon>Bacteria</taxon>
        <taxon>Pseudomonadati</taxon>
        <taxon>Pseudomonadota</taxon>
        <taxon>Gammaproteobacteria</taxon>
        <taxon>Lysobacterales</taxon>
        <taxon>Marinicellaceae</taxon>
        <taxon>Marinicella</taxon>
    </lineage>
</organism>
<dbReference type="Proteomes" id="UP001595533">
    <property type="component" value="Unassembled WGS sequence"/>
</dbReference>
<dbReference type="EMBL" id="JBHRTS010000009">
    <property type="protein sequence ID" value="MFC3195689.1"/>
    <property type="molecule type" value="Genomic_DNA"/>
</dbReference>
<evidence type="ECO:0000313" key="3">
    <source>
        <dbReference type="EMBL" id="MFC3195689.1"/>
    </source>
</evidence>
<accession>A0ABV7JFP3</accession>
<proteinExistence type="predicted"/>
<dbReference type="Pfam" id="PF07593">
    <property type="entry name" value="UnbV_ASPIC"/>
    <property type="match status" value="1"/>
</dbReference>
<dbReference type="InterPro" id="IPR011519">
    <property type="entry name" value="UnbV_ASPIC"/>
</dbReference>
<comment type="caution">
    <text evidence="3">The sequence shown here is derived from an EMBL/GenBank/DDBJ whole genome shotgun (WGS) entry which is preliminary data.</text>
</comment>
<evidence type="ECO:0000259" key="2">
    <source>
        <dbReference type="Pfam" id="PF07593"/>
    </source>
</evidence>
<dbReference type="Gene3D" id="2.130.10.130">
    <property type="entry name" value="Integrin alpha, N-terminal"/>
    <property type="match status" value="2"/>
</dbReference>
<feature type="domain" description="ASPIC/UnbV" evidence="2">
    <location>
        <begin position="504"/>
        <end position="569"/>
    </location>
</feature>